<dbReference type="EMBL" id="JARPUR010000002">
    <property type="protein sequence ID" value="KAK4881245.1"/>
    <property type="molecule type" value="Genomic_DNA"/>
</dbReference>
<sequence length="98" mass="10807">MKRRAAAVVSSGNGVEEKRISPSSWPMYSLVSTVAIACYLNGINGDFVHDDIPAVTLNKDVLARNPITHVFKNDFWGTPMADAASHKSYRPLTILTFR</sequence>
<evidence type="ECO:0000313" key="1">
    <source>
        <dbReference type="EMBL" id="KAK4881245.1"/>
    </source>
</evidence>
<gene>
    <name evidence="1" type="ORF">RN001_004564</name>
</gene>
<dbReference type="PANTHER" id="PTHR44809">
    <property type="match status" value="1"/>
</dbReference>
<reference evidence="2" key="1">
    <citation type="submission" date="2023-01" db="EMBL/GenBank/DDBJ databases">
        <title>Key to firefly adult light organ development and bioluminescence: homeobox transcription factors regulate luciferase expression and transportation to peroxisome.</title>
        <authorList>
            <person name="Fu X."/>
        </authorList>
    </citation>
    <scope>NUCLEOTIDE SEQUENCE [LARGE SCALE GENOMIC DNA]</scope>
</reference>
<name>A0AAN7P5H8_9COLE</name>
<dbReference type="Proteomes" id="UP001353858">
    <property type="component" value="Unassembled WGS sequence"/>
</dbReference>
<organism evidence="1 2">
    <name type="scientific">Aquatica leii</name>
    <dbReference type="NCBI Taxonomy" id="1421715"/>
    <lineage>
        <taxon>Eukaryota</taxon>
        <taxon>Metazoa</taxon>
        <taxon>Ecdysozoa</taxon>
        <taxon>Arthropoda</taxon>
        <taxon>Hexapoda</taxon>
        <taxon>Insecta</taxon>
        <taxon>Pterygota</taxon>
        <taxon>Neoptera</taxon>
        <taxon>Endopterygota</taxon>
        <taxon>Coleoptera</taxon>
        <taxon>Polyphaga</taxon>
        <taxon>Elateriformia</taxon>
        <taxon>Elateroidea</taxon>
        <taxon>Lampyridae</taxon>
        <taxon>Luciolinae</taxon>
        <taxon>Aquatica</taxon>
    </lineage>
</organism>
<accession>A0AAN7P5H8</accession>
<dbReference type="PANTHER" id="PTHR44809:SF1">
    <property type="entry name" value="PROTEIN O-MANNOSYL-TRANSFERASE TMTC1"/>
    <property type="match status" value="1"/>
</dbReference>
<protein>
    <recommendedName>
        <fullName evidence="3">Transmembrane and TPR repeat-containing protein 3</fullName>
    </recommendedName>
</protein>
<evidence type="ECO:0000313" key="2">
    <source>
        <dbReference type="Proteomes" id="UP001353858"/>
    </source>
</evidence>
<dbReference type="AlphaFoldDB" id="A0AAN7P5H8"/>
<keyword evidence="2" id="KW-1185">Reference proteome</keyword>
<comment type="caution">
    <text evidence="1">The sequence shown here is derived from an EMBL/GenBank/DDBJ whole genome shotgun (WGS) entry which is preliminary data.</text>
</comment>
<dbReference type="InterPro" id="IPR052943">
    <property type="entry name" value="TMTC_O-mannosyl-trnsfr"/>
</dbReference>
<evidence type="ECO:0008006" key="3">
    <source>
        <dbReference type="Google" id="ProtNLM"/>
    </source>
</evidence>
<proteinExistence type="predicted"/>